<protein>
    <submittedName>
        <fullName evidence="1">Uncharacterized protein</fullName>
    </submittedName>
</protein>
<dbReference type="AlphaFoldDB" id="A0A2W0CC02"/>
<proteinExistence type="predicted"/>
<reference evidence="1 2" key="1">
    <citation type="submission" date="2018-01" db="EMBL/GenBank/DDBJ databases">
        <title>Genome sequence of the PGP bacterium Paenibacillus illinoisensis E3.</title>
        <authorList>
            <person name="Rolli E."/>
            <person name="Marasco R."/>
            <person name="Bessem C."/>
            <person name="Michoud G."/>
            <person name="Gaiarsa S."/>
            <person name="Borin S."/>
            <person name="Daffonchio D."/>
        </authorList>
    </citation>
    <scope>NUCLEOTIDE SEQUENCE [LARGE SCALE GENOMIC DNA]</scope>
    <source>
        <strain evidence="1 2">E3</strain>
    </source>
</reference>
<accession>A0A2W0CC02</accession>
<comment type="caution">
    <text evidence="1">The sequence shown here is derived from an EMBL/GenBank/DDBJ whole genome shotgun (WGS) entry which is preliminary data.</text>
</comment>
<name>A0A2W0CC02_9BACL</name>
<dbReference type="EMBL" id="PRLG01000020">
    <property type="protein sequence ID" value="PYY28209.1"/>
    <property type="molecule type" value="Genomic_DNA"/>
</dbReference>
<sequence length="43" mass="4945">MRADNEFLAALINKLNDIAEKTNDIETEHELVEFIQVIVDSLE</sequence>
<organism evidence="1 2">
    <name type="scientific">Paenibacillus illinoisensis</name>
    <dbReference type="NCBI Taxonomy" id="59845"/>
    <lineage>
        <taxon>Bacteria</taxon>
        <taxon>Bacillati</taxon>
        <taxon>Bacillota</taxon>
        <taxon>Bacilli</taxon>
        <taxon>Bacillales</taxon>
        <taxon>Paenibacillaceae</taxon>
        <taxon>Paenibacillus</taxon>
    </lineage>
</organism>
<gene>
    <name evidence="1" type="ORF">PIL02S_03355</name>
</gene>
<evidence type="ECO:0000313" key="2">
    <source>
        <dbReference type="Proteomes" id="UP000247459"/>
    </source>
</evidence>
<dbReference type="RefSeq" id="WP_258377695.1">
    <property type="nucleotide sequence ID" value="NZ_PRLG01000020.1"/>
</dbReference>
<evidence type="ECO:0000313" key="1">
    <source>
        <dbReference type="EMBL" id="PYY28209.1"/>
    </source>
</evidence>
<dbReference type="Proteomes" id="UP000247459">
    <property type="component" value="Unassembled WGS sequence"/>
</dbReference>